<proteinExistence type="predicted"/>
<evidence type="ECO:0000313" key="1">
    <source>
        <dbReference type="EMBL" id="EAU39917.1"/>
    </source>
</evidence>
<dbReference type="AlphaFoldDB" id="Q0FY25"/>
<dbReference type="HOGENOM" id="CLU_178572_0_0_5"/>
<name>Q0FY25_9HYPH</name>
<organism evidence="1 2">
    <name type="scientific">Fulvimarina pelagi HTCC2506</name>
    <dbReference type="NCBI Taxonomy" id="314231"/>
    <lineage>
        <taxon>Bacteria</taxon>
        <taxon>Pseudomonadati</taxon>
        <taxon>Pseudomonadota</taxon>
        <taxon>Alphaproteobacteria</taxon>
        <taxon>Hyphomicrobiales</taxon>
        <taxon>Aurantimonadaceae</taxon>
        <taxon>Fulvimarina</taxon>
    </lineage>
</organism>
<sequence>MDRKFTLQASSFQAGTDFLDSRLVFLDDVFVALLTHLSGDHYGENEGRWFLEASFGPCALKGSLPEPFFDLDSAKNWLHENCN</sequence>
<reference evidence="1 2" key="1">
    <citation type="journal article" date="2010" name="J. Bacteriol.">
        <title>Genome sequence of Fulvimarina pelagi HTCC2506T, a Mn(II)-oxidizing alphaproteobacterium possessing an aerobic anoxygenic photosynthetic gene cluster and Xanthorhodopsin.</title>
        <authorList>
            <person name="Kang I."/>
            <person name="Oh H.M."/>
            <person name="Lim S.I."/>
            <person name="Ferriera S."/>
            <person name="Giovannoni S.J."/>
            <person name="Cho J.C."/>
        </authorList>
    </citation>
    <scope>NUCLEOTIDE SEQUENCE [LARGE SCALE GENOMIC DNA]</scope>
    <source>
        <strain evidence="1 2">HTCC2506</strain>
    </source>
</reference>
<dbReference type="EMBL" id="AATP01000011">
    <property type="protein sequence ID" value="EAU39917.1"/>
    <property type="molecule type" value="Genomic_DNA"/>
</dbReference>
<keyword evidence="2" id="KW-1185">Reference proteome</keyword>
<comment type="caution">
    <text evidence="1">The sequence shown here is derived from an EMBL/GenBank/DDBJ whole genome shotgun (WGS) entry which is preliminary data.</text>
</comment>
<accession>Q0FY25</accession>
<evidence type="ECO:0000313" key="2">
    <source>
        <dbReference type="Proteomes" id="UP000004310"/>
    </source>
</evidence>
<gene>
    <name evidence="1" type="ORF">FP2506_17614</name>
</gene>
<protein>
    <submittedName>
        <fullName evidence="1">Uncharacterized protein</fullName>
    </submittedName>
</protein>
<dbReference type="Proteomes" id="UP000004310">
    <property type="component" value="Unassembled WGS sequence"/>
</dbReference>